<evidence type="ECO:0000313" key="3">
    <source>
        <dbReference type="Proteomes" id="UP000594015"/>
    </source>
</evidence>
<evidence type="ECO:0008006" key="4">
    <source>
        <dbReference type="Google" id="ProtNLM"/>
    </source>
</evidence>
<feature type="compositionally biased region" description="Basic and acidic residues" evidence="1">
    <location>
        <begin position="63"/>
        <end position="107"/>
    </location>
</feature>
<gene>
    <name evidence="2" type="ORF">WN72_36680</name>
</gene>
<dbReference type="Proteomes" id="UP000594015">
    <property type="component" value="Chromosome"/>
</dbReference>
<evidence type="ECO:0000256" key="1">
    <source>
        <dbReference type="SAM" id="MobiDB-lite"/>
    </source>
</evidence>
<feature type="region of interest" description="Disordered" evidence="1">
    <location>
        <begin position="1"/>
        <end position="29"/>
    </location>
</feature>
<evidence type="ECO:0000313" key="2">
    <source>
        <dbReference type="EMBL" id="QOZ71210.1"/>
    </source>
</evidence>
<feature type="compositionally biased region" description="Basic and acidic residues" evidence="1">
    <location>
        <begin position="114"/>
        <end position="129"/>
    </location>
</feature>
<protein>
    <recommendedName>
        <fullName evidence="4">Ribbon-helix-helix protein, copG family</fullName>
    </recommendedName>
</protein>
<dbReference type="EMBL" id="CP030050">
    <property type="protein sequence ID" value="QOZ71210.1"/>
    <property type="molecule type" value="Genomic_DNA"/>
</dbReference>
<organism evidence="2 3">
    <name type="scientific">Bradyrhizobium arachidis</name>
    <dbReference type="NCBI Taxonomy" id="858423"/>
    <lineage>
        <taxon>Bacteria</taxon>
        <taxon>Pseudomonadati</taxon>
        <taxon>Pseudomonadota</taxon>
        <taxon>Alphaproteobacteria</taxon>
        <taxon>Hyphomicrobiales</taxon>
        <taxon>Nitrobacteraceae</taxon>
        <taxon>Bradyrhizobium</taxon>
    </lineage>
</organism>
<dbReference type="AlphaFoldDB" id="A0AAE7NVW8"/>
<accession>A0AAE7NVW8</accession>
<name>A0AAE7NVW8_9BRAD</name>
<sequence>MMSEMSRSKAVPRKTSAGTAEQGRAVRLTPELLDQVDAWALSQKQRPNRSEAVQLLVKTALEGLRDRPMRESPESNRESPRIRAKELASDALDRLADTGATSEDRASRKSRLMKGPEEFRKVRRDRSNS</sequence>
<proteinExistence type="predicted"/>
<feature type="region of interest" description="Disordered" evidence="1">
    <location>
        <begin position="60"/>
        <end position="129"/>
    </location>
</feature>
<dbReference type="KEGG" id="barh:WN72_36680"/>
<reference evidence="2 3" key="1">
    <citation type="submission" date="2018-06" db="EMBL/GenBank/DDBJ databases">
        <title>Comparative genomics of Bradyrhizobium nodulating Arachidis hypogaea.</title>
        <authorList>
            <person name="Li Y."/>
        </authorList>
    </citation>
    <scope>NUCLEOTIDE SEQUENCE [LARGE SCALE GENOMIC DNA]</scope>
    <source>
        <strain evidence="2 3">CCBAU 051107</strain>
    </source>
</reference>